<dbReference type="EMBL" id="GEEE01015480">
    <property type="protein sequence ID" value="JAP47745.1"/>
    <property type="molecule type" value="Transcribed_RNA"/>
</dbReference>
<proteinExistence type="predicted"/>
<evidence type="ECO:0000313" key="2">
    <source>
        <dbReference type="EMBL" id="JAP47745.1"/>
    </source>
</evidence>
<dbReference type="AlphaFoldDB" id="A0A0X3P747"/>
<sequence>PCSRFVIHRWVGDMTPRAFQVQSPSLPEGLRPDPDSNFDDLQKCFGLRNIKRAKLSFLGDQPRLCVNISDDIMLHGSEMSYDEWALMPLEKKSMLLANMSGSLGQLGRAKVPIISVGKKQSAGLARIYTLHSFEPRCGSSMPSNFSELGILSLDPTLSLLQCFLSPSITRPVKHLANKTELFGVSPWTAFPLMESVKFLQESYRVRPGGLHSSSPTTVDSNQNGFFLYIDQDQSTANPPTKNLANTQNRFCHPAVEYQQRPHIWNDFRNPKGKHSTNEKKALIDCKIRSLNTSLENSARQQGARTGLVSRSPLVPKVQVRPEVGHISGCNQLKRRERSVSSSKLRTNLSRLTVNGNQSSFFRDPRLQPAKLSALALRRKAQTSPPVFFRRPRICPRRSVSAADGEVSPDRLKDAKILVHKRNSTADLEVNVSDFSIEQDISQPENQAGSSTVKLPPHILALQTFFHQKQPSVAVWKANCLKALTEGKQWTDADLDWARNKLKVWSCNNGSQPFGSTSSSSISKKGEAPSYSSGLDGDFDMENPDGFKRTNAYIPYGNVFYKDSEQSLSLRHKNYQSERHGSSLEPLITSDKITPEAQEVLLVLRDTISLLIDDIVRVDADISKRNFTPCITMADHLLMLPNMLIALIDHLHYTPQEFELVAVAKSINSLVEDVSNDPIILLFRMIELGHYLHCLGRLLGEKIVPKDLPRLLHSIQVKLQRLKVGRVVRQYFHVPISYDFVVTPYSKDRQLLRLEEECKCLVNLLHPDDPRSMYCPAGYRTIEVLYDEEAGKFETFHHRLNRILSPRRCTARLVTTILRQFNGQELAMTAEHALDLLNSDHRPRYEDVRALVVTGSRPSREKILLST</sequence>
<reference evidence="2" key="1">
    <citation type="submission" date="2016-01" db="EMBL/GenBank/DDBJ databases">
        <title>Reference transcriptome for the parasite Schistocephalus solidus: insights into the molecular evolution of parasitism.</title>
        <authorList>
            <person name="Hebert F.O."/>
            <person name="Grambauer S."/>
            <person name="Barber I."/>
            <person name="Landry C.R."/>
            <person name="Aubin-Horth N."/>
        </authorList>
    </citation>
    <scope>NUCLEOTIDE SEQUENCE</scope>
</reference>
<protein>
    <submittedName>
        <fullName evidence="2">Uncharacterized protein</fullName>
    </submittedName>
</protein>
<feature type="non-terminal residue" evidence="2">
    <location>
        <position position="1"/>
    </location>
</feature>
<accession>A0A0X3P747</accession>
<gene>
    <name evidence="2" type="ORF">TR157452</name>
</gene>
<organism evidence="2">
    <name type="scientific">Schistocephalus solidus</name>
    <name type="common">Tapeworm</name>
    <dbReference type="NCBI Taxonomy" id="70667"/>
    <lineage>
        <taxon>Eukaryota</taxon>
        <taxon>Metazoa</taxon>
        <taxon>Spiralia</taxon>
        <taxon>Lophotrochozoa</taxon>
        <taxon>Platyhelminthes</taxon>
        <taxon>Cestoda</taxon>
        <taxon>Eucestoda</taxon>
        <taxon>Diphyllobothriidea</taxon>
        <taxon>Diphyllobothriidae</taxon>
        <taxon>Schistocephalus</taxon>
    </lineage>
</organism>
<feature type="region of interest" description="Disordered" evidence="1">
    <location>
        <begin position="511"/>
        <end position="536"/>
    </location>
</feature>
<name>A0A0X3P747_SCHSO</name>
<evidence type="ECO:0000256" key="1">
    <source>
        <dbReference type="SAM" id="MobiDB-lite"/>
    </source>
</evidence>